<gene>
    <name evidence="2" type="ORF">PIBRA_LOCUS13544</name>
</gene>
<evidence type="ECO:0000313" key="2">
    <source>
        <dbReference type="EMBL" id="CAH4037931.1"/>
    </source>
</evidence>
<keyword evidence="1" id="KW-0812">Transmembrane</keyword>
<organism evidence="2 3">
    <name type="scientific">Pieris brassicae</name>
    <name type="common">White butterfly</name>
    <name type="synonym">Large white butterfly</name>
    <dbReference type="NCBI Taxonomy" id="7116"/>
    <lineage>
        <taxon>Eukaryota</taxon>
        <taxon>Metazoa</taxon>
        <taxon>Ecdysozoa</taxon>
        <taxon>Arthropoda</taxon>
        <taxon>Hexapoda</taxon>
        <taxon>Insecta</taxon>
        <taxon>Pterygota</taxon>
        <taxon>Neoptera</taxon>
        <taxon>Endopterygota</taxon>
        <taxon>Lepidoptera</taxon>
        <taxon>Glossata</taxon>
        <taxon>Ditrysia</taxon>
        <taxon>Papilionoidea</taxon>
        <taxon>Pieridae</taxon>
        <taxon>Pierinae</taxon>
        <taxon>Pieris</taxon>
    </lineage>
</organism>
<proteinExistence type="predicted"/>
<dbReference type="AlphaFoldDB" id="A0A9P0TU97"/>
<name>A0A9P0TU97_PIEBR</name>
<protein>
    <submittedName>
        <fullName evidence="2">Uncharacterized protein</fullName>
    </submittedName>
</protein>
<keyword evidence="3" id="KW-1185">Reference proteome</keyword>
<accession>A0A9P0TU97</accession>
<feature type="transmembrane region" description="Helical" evidence="1">
    <location>
        <begin position="12"/>
        <end position="30"/>
    </location>
</feature>
<reference evidence="2" key="1">
    <citation type="submission" date="2022-05" db="EMBL/GenBank/DDBJ databases">
        <authorList>
            <person name="Okamura Y."/>
        </authorList>
    </citation>
    <scope>NUCLEOTIDE SEQUENCE</scope>
</reference>
<evidence type="ECO:0000256" key="1">
    <source>
        <dbReference type="SAM" id="Phobius"/>
    </source>
</evidence>
<evidence type="ECO:0000313" key="3">
    <source>
        <dbReference type="Proteomes" id="UP001152562"/>
    </source>
</evidence>
<keyword evidence="1" id="KW-0472">Membrane</keyword>
<dbReference type="EMBL" id="CALOZG010000085">
    <property type="protein sequence ID" value="CAH4037931.1"/>
    <property type="molecule type" value="Genomic_DNA"/>
</dbReference>
<comment type="caution">
    <text evidence="2">The sequence shown here is derived from an EMBL/GenBank/DDBJ whole genome shotgun (WGS) entry which is preliminary data.</text>
</comment>
<keyword evidence="1" id="KW-1133">Transmembrane helix</keyword>
<sequence>MVYLDLPPYIMLPYSVSSILVPIPLFLSMLKNQVNQQQIRTHGVLAESRRQTTKHQSEVTLCTWRLDRAGATIARAFETLCLVT</sequence>
<dbReference type="Proteomes" id="UP001152562">
    <property type="component" value="Unassembled WGS sequence"/>
</dbReference>